<dbReference type="Proteomes" id="UP000674938">
    <property type="component" value="Unassembled WGS sequence"/>
</dbReference>
<dbReference type="RefSeq" id="WP_209531894.1">
    <property type="nucleotide sequence ID" value="NZ_JAEEGA010000020.1"/>
</dbReference>
<dbReference type="EMBL" id="JAEEGA010000020">
    <property type="protein sequence ID" value="MBP1043927.1"/>
    <property type="molecule type" value="Genomic_DNA"/>
</dbReference>
<feature type="signal peptide" evidence="1">
    <location>
        <begin position="1"/>
        <end position="25"/>
    </location>
</feature>
<evidence type="ECO:0008006" key="4">
    <source>
        <dbReference type="Google" id="ProtNLM"/>
    </source>
</evidence>
<dbReference type="AlphaFoldDB" id="A0A940P9R2"/>
<evidence type="ECO:0000313" key="3">
    <source>
        <dbReference type="Proteomes" id="UP000674938"/>
    </source>
</evidence>
<accession>A0A940P9R2</accession>
<proteinExistence type="predicted"/>
<gene>
    <name evidence="2" type="ORF">I6N95_23135</name>
</gene>
<protein>
    <recommendedName>
        <fullName evidence="4">WxL domain-containing protein</fullName>
    </recommendedName>
</protein>
<keyword evidence="1" id="KW-0732">Signal</keyword>
<reference evidence="2" key="1">
    <citation type="submission" date="2020-12" db="EMBL/GenBank/DDBJ databases">
        <title>Vagococcus allomyrinae sp. nov. and Enterococcus lavae sp. nov., isolated from the larvae of Allomyrina dichotoma.</title>
        <authorList>
            <person name="Lee S.D."/>
        </authorList>
    </citation>
    <scope>NUCLEOTIDE SEQUENCE</scope>
    <source>
        <strain evidence="2">BWB3-3</strain>
    </source>
</reference>
<organism evidence="2 3">
    <name type="scientific">Vagococcus allomyrinae</name>
    <dbReference type="NCBI Taxonomy" id="2794353"/>
    <lineage>
        <taxon>Bacteria</taxon>
        <taxon>Bacillati</taxon>
        <taxon>Bacillota</taxon>
        <taxon>Bacilli</taxon>
        <taxon>Lactobacillales</taxon>
        <taxon>Enterococcaceae</taxon>
        <taxon>Vagococcus</taxon>
    </lineage>
</organism>
<feature type="chain" id="PRO_5038106194" description="WxL domain-containing protein" evidence="1">
    <location>
        <begin position="26"/>
        <end position="213"/>
    </location>
</feature>
<evidence type="ECO:0000313" key="2">
    <source>
        <dbReference type="EMBL" id="MBP1043927.1"/>
    </source>
</evidence>
<name>A0A940P9R2_9ENTE</name>
<evidence type="ECO:0000256" key="1">
    <source>
        <dbReference type="SAM" id="SignalP"/>
    </source>
</evidence>
<sequence length="213" mass="22345">MKKATLVATAMVGFTLLGLGQPVLATVIDGEGTADVEIKGTVGKLDNTNPEEIIPEGTDEWVNVTLDTATAFHTTTASQHKMIDSADYQIANNSGRGVQITLSDIEGEPVLVDVLTINGMVNGNTPNPPIAVDLVTNSLPANLTQEAWMVLGNKDGKLNISSDTAGTYGKTASFNYSGSTIANLPAGIKDEATEETYKLTLKFTSINEDGTIG</sequence>
<comment type="caution">
    <text evidence="2">The sequence shown here is derived from an EMBL/GenBank/DDBJ whole genome shotgun (WGS) entry which is preliminary data.</text>
</comment>
<keyword evidence="3" id="KW-1185">Reference proteome</keyword>